<dbReference type="STRING" id="1838285.SCAL_000571"/>
<evidence type="ECO:0000313" key="2">
    <source>
        <dbReference type="Proteomes" id="UP000186940"/>
    </source>
</evidence>
<protein>
    <submittedName>
        <fullName evidence="1">Uncharacterized protein</fullName>
    </submittedName>
</protein>
<dbReference type="Proteomes" id="UP000186940">
    <property type="component" value="Unassembled WGS sequence"/>
</dbReference>
<evidence type="ECO:0000313" key="1">
    <source>
        <dbReference type="EMBL" id="OFV67931.1"/>
    </source>
</evidence>
<sequence length="48" mass="5471">MPLKKGDEAVAVTLGCGSWSVPAWEHRFFEGLLWKEKSEESDEMVRFG</sequence>
<reference evidence="1" key="1">
    <citation type="submission" date="2016-05" db="EMBL/GenBank/DDBJ databases">
        <title>Microbial consortia oxidize butane by reversing methanogenesis.</title>
        <authorList>
            <person name="Laso-Perez R."/>
            <person name="Richter M."/>
            <person name="Wegener G."/>
            <person name="Musat F."/>
        </authorList>
    </citation>
    <scope>NUCLEOTIDE SEQUENCE [LARGE SCALE GENOMIC DNA]</scope>
    <source>
        <strain evidence="1">BOX2</strain>
    </source>
</reference>
<organism evidence="1 2">
    <name type="scientific">Candidatus Syntropharchaeum caldarium</name>
    <dbReference type="NCBI Taxonomy" id="1838285"/>
    <lineage>
        <taxon>Archaea</taxon>
        <taxon>Methanobacteriati</taxon>
        <taxon>Methanobacteriota</taxon>
        <taxon>Stenosarchaea group</taxon>
        <taxon>Methanomicrobia</taxon>
        <taxon>Methanosarcinales</taxon>
        <taxon>ANME-2 cluster</taxon>
        <taxon>Candidatus Syntropharchaeum</taxon>
    </lineage>
</organism>
<keyword evidence="2" id="KW-1185">Reference proteome</keyword>
<dbReference type="EMBL" id="LYOS01000002">
    <property type="protein sequence ID" value="OFV67931.1"/>
    <property type="molecule type" value="Genomic_DNA"/>
</dbReference>
<proteinExistence type="predicted"/>
<name>A0A1F2PB58_9EURY</name>
<comment type="caution">
    <text evidence="1">The sequence shown here is derived from an EMBL/GenBank/DDBJ whole genome shotgun (WGS) entry which is preliminary data.</text>
</comment>
<dbReference type="AlphaFoldDB" id="A0A1F2PB58"/>
<accession>A0A1F2PB58</accession>
<gene>
    <name evidence="1" type="ORF">SCAL_000571</name>
</gene>